<dbReference type="EMBL" id="OU898284">
    <property type="protein sequence ID" value="CAG9840701.1"/>
    <property type="molecule type" value="Genomic_DNA"/>
</dbReference>
<feature type="domain" description="MADF" evidence="2">
    <location>
        <begin position="32"/>
        <end position="86"/>
    </location>
</feature>
<evidence type="ECO:0000256" key="1">
    <source>
        <dbReference type="SAM" id="MobiDB-lite"/>
    </source>
</evidence>
<organism evidence="3 4">
    <name type="scientific">Diabrotica balteata</name>
    <name type="common">Banded cucumber beetle</name>
    <dbReference type="NCBI Taxonomy" id="107213"/>
    <lineage>
        <taxon>Eukaryota</taxon>
        <taxon>Metazoa</taxon>
        <taxon>Ecdysozoa</taxon>
        <taxon>Arthropoda</taxon>
        <taxon>Hexapoda</taxon>
        <taxon>Insecta</taxon>
        <taxon>Pterygota</taxon>
        <taxon>Neoptera</taxon>
        <taxon>Endopterygota</taxon>
        <taxon>Coleoptera</taxon>
        <taxon>Polyphaga</taxon>
        <taxon>Cucujiformia</taxon>
        <taxon>Chrysomeloidea</taxon>
        <taxon>Chrysomelidae</taxon>
        <taxon>Galerucinae</taxon>
        <taxon>Diabroticina</taxon>
        <taxon>Diabroticites</taxon>
        <taxon>Diabrotica</taxon>
    </lineage>
</organism>
<feature type="compositionally biased region" description="Polar residues" evidence="1">
    <location>
        <begin position="200"/>
        <end position="212"/>
    </location>
</feature>
<feature type="compositionally biased region" description="Basic residues" evidence="1">
    <location>
        <begin position="11"/>
        <end position="22"/>
    </location>
</feature>
<name>A0A9N9T850_DIABA</name>
<dbReference type="Proteomes" id="UP001153709">
    <property type="component" value="Chromosome 9"/>
</dbReference>
<evidence type="ECO:0000313" key="4">
    <source>
        <dbReference type="Proteomes" id="UP001153709"/>
    </source>
</evidence>
<dbReference type="AlphaFoldDB" id="A0A9N9T850"/>
<feature type="compositionally biased region" description="Low complexity" evidence="1">
    <location>
        <begin position="147"/>
        <end position="156"/>
    </location>
</feature>
<evidence type="ECO:0000259" key="2">
    <source>
        <dbReference type="Pfam" id="PF10545"/>
    </source>
</evidence>
<proteinExistence type="predicted"/>
<feature type="region of interest" description="Disordered" evidence="1">
    <location>
        <begin position="196"/>
        <end position="259"/>
    </location>
</feature>
<accession>A0A9N9T850</accession>
<dbReference type="PANTHER" id="PTHR21505">
    <property type="entry name" value="MADF DOMAIN-CONTAINING PROTEIN-RELATED"/>
    <property type="match status" value="1"/>
</dbReference>
<dbReference type="PANTHER" id="PTHR21505:SF12">
    <property type="entry name" value="MADF DOMAIN-CONTAINING PROTEIN-RELATED"/>
    <property type="match status" value="1"/>
</dbReference>
<feature type="region of interest" description="Disordered" evidence="1">
    <location>
        <begin position="140"/>
        <end position="165"/>
    </location>
</feature>
<sequence length="259" mass="29156">MNDQISEAGLNKKRKHKEKKKNVIKIKKAKGIEHINHKKDIQKKWNGIRNTYSAERRKILDSQKSGAGVSEIYVPKLWYHHKLQFLNEYLTTRKPVSSFEINEGASTSSQDVGTSSQDVEYELGDDDMLSPLPNTLTDWKSKRKAKAASLRKAQQKTGAGSPQQPLLSTLENRLLSIMGVTAVIGNESVFELGFGENQVDETPTNQPSTSRTNSEKDGGGNKSVKRKLDYQNNTGTNKKTFRRRPMTVPLSNELLDLNR</sequence>
<evidence type="ECO:0000313" key="3">
    <source>
        <dbReference type="EMBL" id="CAG9840701.1"/>
    </source>
</evidence>
<keyword evidence="4" id="KW-1185">Reference proteome</keyword>
<reference evidence="3" key="1">
    <citation type="submission" date="2022-01" db="EMBL/GenBank/DDBJ databases">
        <authorList>
            <person name="King R."/>
        </authorList>
    </citation>
    <scope>NUCLEOTIDE SEQUENCE</scope>
</reference>
<protein>
    <recommendedName>
        <fullName evidence="2">MADF domain-containing protein</fullName>
    </recommendedName>
</protein>
<feature type="region of interest" description="Disordered" evidence="1">
    <location>
        <begin position="1"/>
        <end position="22"/>
    </location>
</feature>
<dbReference type="Pfam" id="PF10545">
    <property type="entry name" value="MADF_DNA_bdg"/>
    <property type="match status" value="1"/>
</dbReference>
<gene>
    <name evidence="3" type="ORF">DIABBA_LOCUS13325</name>
</gene>
<dbReference type="InterPro" id="IPR006578">
    <property type="entry name" value="MADF-dom"/>
</dbReference>
<dbReference type="OrthoDB" id="9909584at2759"/>